<protein>
    <submittedName>
        <fullName evidence="2">Uncharacterized protein</fullName>
    </submittedName>
</protein>
<keyword evidence="3" id="KW-1185">Reference proteome</keyword>
<dbReference type="Proteomes" id="UP000449678">
    <property type="component" value="Unassembled WGS sequence"/>
</dbReference>
<reference evidence="2 3" key="1">
    <citation type="submission" date="2019-12" db="EMBL/GenBank/DDBJ databases">
        <title>Novel species isolated from a subtropical stream in China.</title>
        <authorList>
            <person name="Lu H."/>
        </authorList>
    </citation>
    <scope>NUCLEOTIDE SEQUENCE [LARGE SCALE GENOMIC DNA]</scope>
    <source>
        <strain evidence="2 3">FT94W</strain>
    </source>
</reference>
<organism evidence="2 3">
    <name type="scientific">Duganella lactea</name>
    <dbReference type="NCBI Taxonomy" id="2692173"/>
    <lineage>
        <taxon>Bacteria</taxon>
        <taxon>Pseudomonadati</taxon>
        <taxon>Pseudomonadota</taxon>
        <taxon>Betaproteobacteria</taxon>
        <taxon>Burkholderiales</taxon>
        <taxon>Oxalobacteraceae</taxon>
        <taxon>Telluria group</taxon>
        <taxon>Duganella</taxon>
    </lineage>
</organism>
<dbReference type="RefSeq" id="WP_160991784.1">
    <property type="nucleotide sequence ID" value="NZ_WWCO01000014.1"/>
</dbReference>
<keyword evidence="1" id="KW-0732">Signal</keyword>
<name>A0ABW9V9U9_9BURK</name>
<gene>
    <name evidence="2" type="ORF">GTP38_18995</name>
</gene>
<evidence type="ECO:0000313" key="3">
    <source>
        <dbReference type="Proteomes" id="UP000449678"/>
    </source>
</evidence>
<accession>A0ABW9V9U9</accession>
<evidence type="ECO:0000256" key="1">
    <source>
        <dbReference type="SAM" id="SignalP"/>
    </source>
</evidence>
<proteinExistence type="predicted"/>
<evidence type="ECO:0000313" key="2">
    <source>
        <dbReference type="EMBL" id="MYM36419.1"/>
    </source>
</evidence>
<feature type="chain" id="PRO_5046206550" evidence="1">
    <location>
        <begin position="19"/>
        <end position="154"/>
    </location>
</feature>
<sequence length="154" mass="16684">MKHIALLILSILCLPLHAADIASCSNPTGTGYYPETGIITAKDSGWTDEKITGGITKLIKINDKEYDILFVDVRKEIISARSDGGYVILLNRGKSAVSVLVVYPGKTAETYTFLQANSGKFEYIQTLSRAGDGVLITKATVMRGDCDYIDFGAL</sequence>
<feature type="signal peptide" evidence="1">
    <location>
        <begin position="1"/>
        <end position="18"/>
    </location>
</feature>
<dbReference type="EMBL" id="WWCO01000014">
    <property type="protein sequence ID" value="MYM36419.1"/>
    <property type="molecule type" value="Genomic_DNA"/>
</dbReference>
<comment type="caution">
    <text evidence="2">The sequence shown here is derived from an EMBL/GenBank/DDBJ whole genome shotgun (WGS) entry which is preliminary data.</text>
</comment>